<dbReference type="Pfam" id="PF00156">
    <property type="entry name" value="Pribosyltran"/>
    <property type="match status" value="1"/>
</dbReference>
<sequence>MLFKDRRDAGRQLACALQGYLGQEALILAVPRGGVLVAVPVVKALDAEMDLIIPRKVGLPANPEVAAAAVAPDGTVLYNDKVLEACHLTPADLQGAVDRELAEIKRRLTLYRGNRPFPVMSGRLVIIVDDGIATGLTIKAALKSVRKYKPRRLVLAVPVAPPDTLTVLSPMVEDLVCLATPEPFYAVGQFYSDFRQVTDAEVQACLEGC</sequence>
<dbReference type="CDD" id="cd06223">
    <property type="entry name" value="PRTases_typeI"/>
    <property type="match status" value="1"/>
</dbReference>
<name>A0A1J5P5D9_NEOTH</name>
<organism evidence="2 3">
    <name type="scientific">Neomoorella thermoacetica</name>
    <name type="common">Clostridium thermoaceticum</name>
    <dbReference type="NCBI Taxonomy" id="1525"/>
    <lineage>
        <taxon>Bacteria</taxon>
        <taxon>Bacillati</taxon>
        <taxon>Bacillota</taxon>
        <taxon>Clostridia</taxon>
        <taxon>Neomoorellales</taxon>
        <taxon>Neomoorellaceae</taxon>
        <taxon>Neomoorella</taxon>
    </lineage>
</organism>
<dbReference type="InterPro" id="IPR000836">
    <property type="entry name" value="PRTase_dom"/>
</dbReference>
<dbReference type="GO" id="GO:0016740">
    <property type="term" value="F:transferase activity"/>
    <property type="evidence" value="ECO:0007669"/>
    <property type="project" value="UniProtKB-KW"/>
</dbReference>
<evidence type="ECO:0000259" key="1">
    <source>
        <dbReference type="Pfam" id="PF00156"/>
    </source>
</evidence>
<dbReference type="OrthoDB" id="9810066at2"/>
<dbReference type="SUPFAM" id="SSF53271">
    <property type="entry name" value="PRTase-like"/>
    <property type="match status" value="1"/>
</dbReference>
<dbReference type="EMBL" id="MDDC01000010">
    <property type="protein sequence ID" value="OIQ59109.1"/>
    <property type="molecule type" value="Genomic_DNA"/>
</dbReference>
<comment type="caution">
    <text evidence="2">The sequence shown here is derived from an EMBL/GenBank/DDBJ whole genome shotgun (WGS) entry which is preliminary data.</text>
</comment>
<feature type="domain" description="Phosphoribosyltransferase" evidence="1">
    <location>
        <begin position="20"/>
        <end position="164"/>
    </location>
</feature>
<proteinExistence type="predicted"/>
<dbReference type="Gene3D" id="3.30.1310.20">
    <property type="entry name" value="PRTase-like"/>
    <property type="match status" value="1"/>
</dbReference>
<dbReference type="AlphaFoldDB" id="A0A1J5P5D9"/>
<keyword evidence="2" id="KW-0808">Transferase</keyword>
<gene>
    <name evidence="2" type="ORF">MOTE_15260</name>
</gene>
<dbReference type="Proteomes" id="UP000182811">
    <property type="component" value="Unassembled WGS sequence"/>
</dbReference>
<protein>
    <submittedName>
        <fullName evidence="2">Putative phosphoribosyl transferasec</fullName>
    </submittedName>
</protein>
<evidence type="ECO:0000313" key="2">
    <source>
        <dbReference type="EMBL" id="OIQ59109.1"/>
    </source>
</evidence>
<reference evidence="2 3" key="1">
    <citation type="submission" date="2016-08" db="EMBL/GenBank/DDBJ databases">
        <title>Genome-based comparison of Moorella thermoacetic strains.</title>
        <authorList>
            <person name="Poehlein A."/>
            <person name="Bengelsdorf F.R."/>
            <person name="Esser C."/>
            <person name="Duerre P."/>
            <person name="Daniel R."/>
        </authorList>
    </citation>
    <scope>NUCLEOTIDE SEQUENCE [LARGE SCALE GENOMIC DNA]</scope>
    <source>
        <strain evidence="2 3">DSM 21394</strain>
    </source>
</reference>
<dbReference type="Gene3D" id="3.40.50.2020">
    <property type="match status" value="1"/>
</dbReference>
<evidence type="ECO:0000313" key="3">
    <source>
        <dbReference type="Proteomes" id="UP000182811"/>
    </source>
</evidence>
<dbReference type="InterPro" id="IPR029057">
    <property type="entry name" value="PRTase-like"/>
</dbReference>
<accession>A0A1J5P5D9</accession>